<feature type="compositionally biased region" description="Basic residues" evidence="2">
    <location>
        <begin position="1"/>
        <end position="20"/>
    </location>
</feature>
<feature type="repeat" description="TPR" evidence="1">
    <location>
        <begin position="215"/>
        <end position="248"/>
    </location>
</feature>
<feature type="region of interest" description="Disordered" evidence="2">
    <location>
        <begin position="1"/>
        <end position="38"/>
    </location>
</feature>
<dbReference type="Proteomes" id="UP000004431">
    <property type="component" value="Unassembled WGS sequence"/>
</dbReference>
<dbReference type="SUPFAM" id="SSF48452">
    <property type="entry name" value="TPR-like"/>
    <property type="match status" value="1"/>
</dbReference>
<feature type="region of interest" description="Disordered" evidence="2">
    <location>
        <begin position="71"/>
        <end position="111"/>
    </location>
</feature>
<feature type="transmembrane region" description="Helical" evidence="3">
    <location>
        <begin position="45"/>
        <end position="67"/>
    </location>
</feature>
<dbReference type="EMBL" id="AEDQ01000029">
    <property type="protein sequence ID" value="EFL43812.1"/>
    <property type="molecule type" value="Genomic_DNA"/>
</dbReference>
<accession>A0ABP2IYT4</accession>
<evidence type="ECO:0000256" key="2">
    <source>
        <dbReference type="SAM" id="MobiDB-lite"/>
    </source>
</evidence>
<dbReference type="InterPro" id="IPR019734">
    <property type="entry name" value="TPR_rpt"/>
</dbReference>
<reference evidence="4 5" key="1">
    <citation type="submission" date="2010-08" db="EMBL/GenBank/DDBJ databases">
        <authorList>
            <person name="Durkin A.S."/>
            <person name="Madupu R."/>
            <person name="Torralba M."/>
            <person name="Gillis M."/>
            <person name="Methe B."/>
            <person name="Sutton G."/>
            <person name="Nelson K.E."/>
        </authorList>
    </citation>
    <scope>NUCLEOTIDE SEQUENCE [LARGE SCALE GENOMIC DNA]</scope>
    <source>
        <strain evidence="4 5">PB189-T1-4</strain>
    </source>
</reference>
<evidence type="ECO:0000313" key="5">
    <source>
        <dbReference type="Proteomes" id="UP000004431"/>
    </source>
</evidence>
<proteinExistence type="predicted"/>
<feature type="region of interest" description="Disordered" evidence="2">
    <location>
        <begin position="268"/>
        <end position="302"/>
    </location>
</feature>
<feature type="compositionally biased region" description="Polar residues" evidence="2">
    <location>
        <begin position="288"/>
        <end position="302"/>
    </location>
</feature>
<feature type="compositionally biased region" description="Basic and acidic residues" evidence="2">
    <location>
        <begin position="21"/>
        <end position="38"/>
    </location>
</feature>
<evidence type="ECO:0000313" key="4">
    <source>
        <dbReference type="EMBL" id="EFL43812.1"/>
    </source>
</evidence>
<gene>
    <name evidence="4" type="ORF">HMPREF9248_0493</name>
</gene>
<dbReference type="SMART" id="SM00028">
    <property type="entry name" value="TPR"/>
    <property type="match status" value="2"/>
</dbReference>
<keyword evidence="5" id="KW-1185">Reference proteome</keyword>
<organism evidence="4 5">
    <name type="scientific">Fannyhessea vaginae PB189-T1-4</name>
    <dbReference type="NCBI Taxonomy" id="866774"/>
    <lineage>
        <taxon>Bacteria</taxon>
        <taxon>Bacillati</taxon>
        <taxon>Actinomycetota</taxon>
        <taxon>Coriobacteriia</taxon>
        <taxon>Coriobacteriales</taxon>
        <taxon>Atopobiaceae</taxon>
        <taxon>Fannyhessea</taxon>
    </lineage>
</organism>
<evidence type="ECO:0000256" key="1">
    <source>
        <dbReference type="PROSITE-ProRule" id="PRU00339"/>
    </source>
</evidence>
<dbReference type="PROSITE" id="PS50005">
    <property type="entry name" value="TPR"/>
    <property type="match status" value="1"/>
</dbReference>
<dbReference type="InterPro" id="IPR011990">
    <property type="entry name" value="TPR-like_helical_dom_sf"/>
</dbReference>
<feature type="compositionally biased region" description="Basic and acidic residues" evidence="2">
    <location>
        <begin position="75"/>
        <end position="89"/>
    </location>
</feature>
<evidence type="ECO:0000256" key="3">
    <source>
        <dbReference type="SAM" id="Phobius"/>
    </source>
</evidence>
<name>A0ABP2IYT4_9ACTN</name>
<keyword evidence="1" id="KW-0802">TPR repeat</keyword>
<keyword evidence="3" id="KW-0812">Transmembrane</keyword>
<keyword evidence="3" id="KW-1133">Transmembrane helix</keyword>
<keyword evidence="3" id="KW-0472">Membrane</keyword>
<sequence length="302" mass="33069">MALRASKKRSARTKRAGHSPKKAENQKPKTAEELKKERNKKLFEAAVVAFGVLMALGMMLPALAPIFSHQQQENARNEAKEQAKKQQEQDEKDAEAASDQSDDKNDPDSMYKKSVDKLTKTLKDDPNNLPALLNLAAVYAGAGERKLSDAGTDAQKMKEALGILQKSLDTYDAYLKINDSPAARVNRCMVLYAMRDVDKAQQGLQDVLNQHESYPPALLNLGIIAMQKQDYDGAENYFNQAKQADENGEYGVARAADAYLLRLNDAKNKKDGKASGDGAGSQDASGGTQENPTNPLQNSTHK</sequence>
<dbReference type="Pfam" id="PF14559">
    <property type="entry name" value="TPR_19"/>
    <property type="match status" value="1"/>
</dbReference>
<protein>
    <submittedName>
        <fullName evidence="4">Tetratricopeptide repeat protein</fullName>
    </submittedName>
</protein>
<comment type="caution">
    <text evidence="4">The sequence shown here is derived from an EMBL/GenBank/DDBJ whole genome shotgun (WGS) entry which is preliminary data.</text>
</comment>
<dbReference type="Gene3D" id="1.25.40.10">
    <property type="entry name" value="Tetratricopeptide repeat domain"/>
    <property type="match status" value="1"/>
</dbReference>
<feature type="compositionally biased region" description="Basic and acidic residues" evidence="2">
    <location>
        <begin position="101"/>
        <end position="111"/>
    </location>
</feature>
<dbReference type="RefSeq" id="WP_006304467.1">
    <property type="nucleotide sequence ID" value="NZ_AEDQ01000029.1"/>
</dbReference>